<reference evidence="1" key="2">
    <citation type="submission" date="2021-09" db="EMBL/GenBank/DDBJ databases">
        <authorList>
            <person name="Jia N."/>
            <person name="Wang J."/>
            <person name="Shi W."/>
            <person name="Du L."/>
            <person name="Sun Y."/>
            <person name="Zhan W."/>
            <person name="Jiang J."/>
            <person name="Wang Q."/>
            <person name="Zhang B."/>
            <person name="Ji P."/>
            <person name="Sakyi L.B."/>
            <person name="Cui X."/>
            <person name="Yuan T."/>
            <person name="Jiang B."/>
            <person name="Yang W."/>
            <person name="Lam T.T.-Y."/>
            <person name="Chang Q."/>
            <person name="Ding S."/>
            <person name="Wang X."/>
            <person name="Zhu J."/>
            <person name="Ruan X."/>
            <person name="Zhao L."/>
            <person name="Wei J."/>
            <person name="Que T."/>
            <person name="Du C."/>
            <person name="Cheng J."/>
            <person name="Dai P."/>
            <person name="Han X."/>
            <person name="Huang E."/>
            <person name="Gao Y."/>
            <person name="Liu J."/>
            <person name="Shao H."/>
            <person name="Ye R."/>
            <person name="Li L."/>
            <person name="Wei W."/>
            <person name="Wang X."/>
            <person name="Wang C."/>
            <person name="Huo Q."/>
            <person name="Li W."/>
            <person name="Guo W."/>
            <person name="Chen H."/>
            <person name="Chen S."/>
            <person name="Zhou L."/>
            <person name="Zhou L."/>
            <person name="Ni X."/>
            <person name="Tian J."/>
            <person name="Zhou Y."/>
            <person name="Sheng Y."/>
            <person name="Liu T."/>
            <person name="Pan Y."/>
            <person name="Xia L."/>
            <person name="Li J."/>
            <person name="Zhao F."/>
            <person name="Cao W."/>
        </authorList>
    </citation>
    <scope>NUCLEOTIDE SEQUENCE</scope>
    <source>
        <strain evidence="1">Rmic-2018</strain>
        <tissue evidence="1">Larvae</tissue>
    </source>
</reference>
<dbReference type="EMBL" id="JABSTU010002259">
    <property type="protein sequence ID" value="KAH7977228.1"/>
    <property type="molecule type" value="Genomic_DNA"/>
</dbReference>
<protein>
    <submittedName>
        <fullName evidence="1">Uncharacterized protein</fullName>
    </submittedName>
</protein>
<dbReference type="Proteomes" id="UP000821866">
    <property type="component" value="Unassembled WGS sequence"/>
</dbReference>
<comment type="caution">
    <text evidence="1">The sequence shown here is derived from an EMBL/GenBank/DDBJ whole genome shotgun (WGS) entry which is preliminary data.</text>
</comment>
<gene>
    <name evidence="1" type="ORF">HPB51_026922</name>
</gene>
<reference evidence="1" key="1">
    <citation type="journal article" date="2020" name="Cell">
        <title>Large-Scale Comparative Analyses of Tick Genomes Elucidate Their Genetic Diversity and Vector Capacities.</title>
        <authorList>
            <consortium name="Tick Genome and Microbiome Consortium (TIGMIC)"/>
            <person name="Jia N."/>
            <person name="Wang J."/>
            <person name="Shi W."/>
            <person name="Du L."/>
            <person name="Sun Y."/>
            <person name="Zhan W."/>
            <person name="Jiang J.F."/>
            <person name="Wang Q."/>
            <person name="Zhang B."/>
            <person name="Ji P."/>
            <person name="Bell-Sakyi L."/>
            <person name="Cui X.M."/>
            <person name="Yuan T.T."/>
            <person name="Jiang B.G."/>
            <person name="Yang W.F."/>
            <person name="Lam T.T."/>
            <person name="Chang Q.C."/>
            <person name="Ding S.J."/>
            <person name="Wang X.J."/>
            <person name="Zhu J.G."/>
            <person name="Ruan X.D."/>
            <person name="Zhao L."/>
            <person name="Wei J.T."/>
            <person name="Ye R.Z."/>
            <person name="Que T.C."/>
            <person name="Du C.H."/>
            <person name="Zhou Y.H."/>
            <person name="Cheng J.X."/>
            <person name="Dai P.F."/>
            <person name="Guo W.B."/>
            <person name="Han X.H."/>
            <person name="Huang E.J."/>
            <person name="Li L.F."/>
            <person name="Wei W."/>
            <person name="Gao Y.C."/>
            <person name="Liu J.Z."/>
            <person name="Shao H.Z."/>
            <person name="Wang X."/>
            <person name="Wang C.C."/>
            <person name="Yang T.C."/>
            <person name="Huo Q.B."/>
            <person name="Li W."/>
            <person name="Chen H.Y."/>
            <person name="Chen S.E."/>
            <person name="Zhou L.G."/>
            <person name="Ni X.B."/>
            <person name="Tian J.H."/>
            <person name="Sheng Y."/>
            <person name="Liu T."/>
            <person name="Pan Y.S."/>
            <person name="Xia L.Y."/>
            <person name="Li J."/>
            <person name="Zhao F."/>
            <person name="Cao W.C."/>
        </authorList>
    </citation>
    <scope>NUCLEOTIDE SEQUENCE</scope>
    <source>
        <strain evidence="1">Rmic-2018</strain>
    </source>
</reference>
<sequence length="354" mass="38755">MLPEAAVEVSAGENLPPGFGDQLGVSTSLAVSSAGPKFRMARALGLVEEEQKLYLPRAELFLSIWLSSSAVVTVSHTYVAALSLGLTRASINGLGLPNPHAVSATTLHVSAMTAGRVNNAVDNKRDLFVNHDTLAFGVLVPRICTGGDWNLENVGGFPLPFFLLRSMYKKIKLELVEPSYTSVEEPDLDGQELNTYTAYAPSGQDWLFLPWYTSTLNWAGRAFGYKTSAPRAEGSHRGVIQMYWREHADKCAATVGRGRPFPTLERMLLATSATSSNDFFGAYTGRVSRWVLDFEAPAFIRGGTVSADIRIPDPELEEIQQWWNLIYGYVPRIFTSSGPVRISGTDPDNDDDDV</sequence>
<organism evidence="1 2">
    <name type="scientific">Rhipicephalus microplus</name>
    <name type="common">Cattle tick</name>
    <name type="synonym">Boophilus microplus</name>
    <dbReference type="NCBI Taxonomy" id="6941"/>
    <lineage>
        <taxon>Eukaryota</taxon>
        <taxon>Metazoa</taxon>
        <taxon>Ecdysozoa</taxon>
        <taxon>Arthropoda</taxon>
        <taxon>Chelicerata</taxon>
        <taxon>Arachnida</taxon>
        <taxon>Acari</taxon>
        <taxon>Parasitiformes</taxon>
        <taxon>Ixodida</taxon>
        <taxon>Ixodoidea</taxon>
        <taxon>Ixodidae</taxon>
        <taxon>Rhipicephalinae</taxon>
        <taxon>Rhipicephalus</taxon>
        <taxon>Boophilus</taxon>
    </lineage>
</organism>
<evidence type="ECO:0000313" key="1">
    <source>
        <dbReference type="EMBL" id="KAH7977228.1"/>
    </source>
</evidence>
<accession>A0A9J6D1R7</accession>
<dbReference type="AlphaFoldDB" id="A0A9J6D1R7"/>
<name>A0A9J6D1R7_RHIMP</name>
<proteinExistence type="predicted"/>
<evidence type="ECO:0000313" key="2">
    <source>
        <dbReference type="Proteomes" id="UP000821866"/>
    </source>
</evidence>
<keyword evidence="2" id="KW-1185">Reference proteome</keyword>